<accession>A0A382I460</accession>
<dbReference type="AlphaFoldDB" id="A0A382I460"/>
<gene>
    <name evidence="1" type="ORF">METZ01_LOCUS247240</name>
</gene>
<protein>
    <submittedName>
        <fullName evidence="1">Uncharacterized protein</fullName>
    </submittedName>
</protein>
<sequence length="30" mass="3570">RILFFINSWTDRAVMEIESLKSPRGFDIDL</sequence>
<reference evidence="1" key="1">
    <citation type="submission" date="2018-05" db="EMBL/GenBank/DDBJ databases">
        <authorList>
            <person name="Lanie J.A."/>
            <person name="Ng W.-L."/>
            <person name="Kazmierczak K.M."/>
            <person name="Andrzejewski T.M."/>
            <person name="Davidsen T.M."/>
            <person name="Wayne K.J."/>
            <person name="Tettelin H."/>
            <person name="Glass J.I."/>
            <person name="Rusch D."/>
            <person name="Podicherti R."/>
            <person name="Tsui H.-C.T."/>
            <person name="Winkler M.E."/>
        </authorList>
    </citation>
    <scope>NUCLEOTIDE SEQUENCE</scope>
</reference>
<dbReference type="EMBL" id="UINC01065092">
    <property type="protein sequence ID" value="SVB94386.1"/>
    <property type="molecule type" value="Genomic_DNA"/>
</dbReference>
<proteinExistence type="predicted"/>
<name>A0A382I460_9ZZZZ</name>
<feature type="non-terminal residue" evidence="1">
    <location>
        <position position="1"/>
    </location>
</feature>
<evidence type="ECO:0000313" key="1">
    <source>
        <dbReference type="EMBL" id="SVB94386.1"/>
    </source>
</evidence>
<organism evidence="1">
    <name type="scientific">marine metagenome</name>
    <dbReference type="NCBI Taxonomy" id="408172"/>
    <lineage>
        <taxon>unclassified sequences</taxon>
        <taxon>metagenomes</taxon>
        <taxon>ecological metagenomes</taxon>
    </lineage>
</organism>